<organism evidence="3">
    <name type="scientific">Streptomyces sp. NBC_00093</name>
    <dbReference type="NCBI Taxonomy" id="2975649"/>
    <lineage>
        <taxon>Bacteria</taxon>
        <taxon>Bacillati</taxon>
        <taxon>Actinomycetota</taxon>
        <taxon>Actinomycetes</taxon>
        <taxon>Kitasatosporales</taxon>
        <taxon>Streptomycetaceae</taxon>
        <taxon>Streptomyces</taxon>
    </lineage>
</organism>
<dbReference type="EMBL" id="CP108222">
    <property type="protein sequence ID" value="WTT22678.1"/>
    <property type="molecule type" value="Genomic_DNA"/>
</dbReference>
<evidence type="ECO:0000256" key="1">
    <source>
        <dbReference type="SAM" id="MobiDB-lite"/>
    </source>
</evidence>
<dbReference type="AlphaFoldDB" id="A0AAU2AF92"/>
<accession>A0AAU2AF92</accession>
<gene>
    <name evidence="3" type="ORF">OHA22_47650</name>
</gene>
<reference evidence="3" key="1">
    <citation type="submission" date="2022-10" db="EMBL/GenBank/DDBJ databases">
        <title>The complete genomes of actinobacterial strains from the NBC collection.</title>
        <authorList>
            <person name="Joergensen T.S."/>
            <person name="Alvarez Arevalo M."/>
            <person name="Sterndorff E.B."/>
            <person name="Faurdal D."/>
            <person name="Vuksanovic O."/>
            <person name="Mourched A.-S."/>
            <person name="Charusanti P."/>
            <person name="Shaw S."/>
            <person name="Blin K."/>
            <person name="Weber T."/>
        </authorList>
    </citation>
    <scope>NUCLEOTIDE SEQUENCE</scope>
    <source>
        <strain evidence="3">NBC_00093</strain>
    </source>
</reference>
<proteinExistence type="predicted"/>
<dbReference type="InterPro" id="IPR018634">
    <property type="entry name" value="ChrB_C"/>
</dbReference>
<name>A0AAU2AF92_9ACTN</name>
<feature type="domain" description="ChrB C-terminal" evidence="2">
    <location>
        <begin position="3"/>
        <end position="142"/>
    </location>
</feature>
<evidence type="ECO:0000313" key="3">
    <source>
        <dbReference type="EMBL" id="WTT22678.1"/>
    </source>
</evidence>
<feature type="region of interest" description="Disordered" evidence="1">
    <location>
        <begin position="169"/>
        <end position="189"/>
    </location>
</feature>
<evidence type="ECO:0000259" key="2">
    <source>
        <dbReference type="Pfam" id="PF09828"/>
    </source>
</evidence>
<sequence>MRWVTRADVHLDRVASPWLIRRFIDPEAEFVFIDPDGPWPTDAVSFAMPGAEIGMHDEDGTTFDKLLARYELTDPVLLDIADGVRAGVHQVLGGDLGDLSQESVSLGFGLLALSEGIMLRHPSDQRNLDHSMVIYDALYAYFWGRHRDPRTGAATFWDRIAELRSAWPENVPGAESSNSQLNTPGVVRR</sequence>
<protein>
    <submittedName>
        <fullName evidence="3">Chromate resistance protein</fullName>
    </submittedName>
</protein>
<dbReference type="Pfam" id="PF09828">
    <property type="entry name" value="ChrB_C"/>
    <property type="match status" value="1"/>
</dbReference>